<keyword evidence="3 8" id="KW-0819">tRNA processing</keyword>
<gene>
    <name evidence="8" type="primary">tadA</name>
    <name evidence="10" type="ORF">EV688_101273</name>
</gene>
<dbReference type="PROSITE" id="PS51747">
    <property type="entry name" value="CYT_DCMP_DEAMINASES_2"/>
    <property type="match status" value="1"/>
</dbReference>
<dbReference type="PANTHER" id="PTHR11079">
    <property type="entry name" value="CYTOSINE DEAMINASE FAMILY MEMBER"/>
    <property type="match status" value="1"/>
</dbReference>
<dbReference type="PANTHER" id="PTHR11079:SF202">
    <property type="entry name" value="TRNA-SPECIFIC ADENOSINE DEAMINASE"/>
    <property type="match status" value="1"/>
</dbReference>
<dbReference type="GO" id="GO:0008270">
    <property type="term" value="F:zinc ion binding"/>
    <property type="evidence" value="ECO:0007669"/>
    <property type="project" value="UniProtKB-UniRule"/>
</dbReference>
<organism evidence="10 11">
    <name type="scientific">Chromatocurvus halotolerans</name>
    <dbReference type="NCBI Taxonomy" id="1132028"/>
    <lineage>
        <taxon>Bacteria</taxon>
        <taxon>Pseudomonadati</taxon>
        <taxon>Pseudomonadota</taxon>
        <taxon>Gammaproteobacteria</taxon>
        <taxon>Cellvibrionales</taxon>
        <taxon>Halieaceae</taxon>
        <taxon>Chromatocurvus</taxon>
    </lineage>
</organism>
<dbReference type="InterPro" id="IPR028883">
    <property type="entry name" value="tRNA_aden_deaminase"/>
</dbReference>
<dbReference type="CDD" id="cd01285">
    <property type="entry name" value="nucleoside_deaminase"/>
    <property type="match status" value="1"/>
</dbReference>
<reference evidence="10 11" key="1">
    <citation type="submission" date="2019-03" db="EMBL/GenBank/DDBJ databases">
        <title>Genomic Encyclopedia of Type Strains, Phase IV (KMG-IV): sequencing the most valuable type-strain genomes for metagenomic binning, comparative biology and taxonomic classification.</title>
        <authorList>
            <person name="Goeker M."/>
        </authorList>
    </citation>
    <scope>NUCLEOTIDE SEQUENCE [LARGE SCALE GENOMIC DNA]</scope>
    <source>
        <strain evidence="10 11">DSM 23344</strain>
    </source>
</reference>
<dbReference type="PROSITE" id="PS00903">
    <property type="entry name" value="CYT_DCMP_DEAMINASES_1"/>
    <property type="match status" value="1"/>
</dbReference>
<dbReference type="HAMAP" id="MF_00972">
    <property type="entry name" value="tRNA_aden_deaminase"/>
    <property type="match status" value="1"/>
</dbReference>
<evidence type="ECO:0000256" key="2">
    <source>
        <dbReference type="ARBA" id="ARBA00011738"/>
    </source>
</evidence>
<dbReference type="InterPro" id="IPR002125">
    <property type="entry name" value="CMP_dCMP_dom"/>
</dbReference>
<keyword evidence="5 8" id="KW-0378">Hydrolase</keyword>
<keyword evidence="11" id="KW-1185">Reference proteome</keyword>
<comment type="similarity">
    <text evidence="1">Belongs to the cytidine and deoxycytidylate deaminase family. ADAT2 subfamily.</text>
</comment>
<evidence type="ECO:0000256" key="4">
    <source>
        <dbReference type="ARBA" id="ARBA00022723"/>
    </source>
</evidence>
<evidence type="ECO:0000313" key="11">
    <source>
        <dbReference type="Proteomes" id="UP000294980"/>
    </source>
</evidence>
<dbReference type="Pfam" id="PF00383">
    <property type="entry name" value="dCMP_cyt_deam_1"/>
    <property type="match status" value="1"/>
</dbReference>
<evidence type="ECO:0000313" key="10">
    <source>
        <dbReference type="EMBL" id="TCO78456.1"/>
    </source>
</evidence>
<dbReference type="InterPro" id="IPR016192">
    <property type="entry name" value="APOBEC/CMP_deaminase_Zn-bd"/>
</dbReference>
<dbReference type="GO" id="GO:0002100">
    <property type="term" value="P:tRNA wobble adenosine to inosine editing"/>
    <property type="evidence" value="ECO:0007669"/>
    <property type="project" value="UniProtKB-UniRule"/>
</dbReference>
<dbReference type="NCBIfam" id="NF008113">
    <property type="entry name" value="PRK10860.1"/>
    <property type="match status" value="1"/>
</dbReference>
<keyword evidence="6 8" id="KW-0862">Zinc</keyword>
<proteinExistence type="inferred from homology"/>
<sequence length="165" mass="17935">MSAETDTLYMEHALRLARRARDAGEVPVGAVLVSRGEVIGEGCNSVISASDPTAHAEIVALRDASWRVGNYRHPDATLYVTLEPCTMCIGALVHARVSTLVFAAREPRAGAVCSAAQLLAAGFYNHRVNWREGILAVDSSELLRDFFRARRAVRSRESKSQAAPE</sequence>
<evidence type="ECO:0000256" key="3">
    <source>
        <dbReference type="ARBA" id="ARBA00022694"/>
    </source>
</evidence>
<dbReference type="GO" id="GO:0052717">
    <property type="term" value="F:tRNA-specific adenosine-34 deaminase activity"/>
    <property type="evidence" value="ECO:0007669"/>
    <property type="project" value="UniProtKB-UniRule"/>
</dbReference>
<feature type="domain" description="CMP/dCMP-type deaminase" evidence="9">
    <location>
        <begin position="4"/>
        <end position="113"/>
    </location>
</feature>
<evidence type="ECO:0000259" key="9">
    <source>
        <dbReference type="PROSITE" id="PS51747"/>
    </source>
</evidence>
<keyword evidence="4 8" id="KW-0479">Metal-binding</keyword>
<dbReference type="EC" id="3.5.4.33" evidence="8"/>
<comment type="caution">
    <text evidence="10">The sequence shown here is derived from an EMBL/GenBank/DDBJ whole genome shotgun (WGS) entry which is preliminary data.</text>
</comment>
<dbReference type="FunFam" id="3.40.140.10:FF:000005">
    <property type="entry name" value="tRNA-specific adenosine deaminase"/>
    <property type="match status" value="1"/>
</dbReference>
<comment type="subunit">
    <text evidence="2 8">Homodimer.</text>
</comment>
<comment type="catalytic activity">
    <reaction evidence="7 8">
        <text>adenosine(34) in tRNA + H2O + H(+) = inosine(34) in tRNA + NH4(+)</text>
        <dbReference type="Rhea" id="RHEA:43168"/>
        <dbReference type="Rhea" id="RHEA-COMP:10373"/>
        <dbReference type="Rhea" id="RHEA-COMP:10374"/>
        <dbReference type="ChEBI" id="CHEBI:15377"/>
        <dbReference type="ChEBI" id="CHEBI:15378"/>
        <dbReference type="ChEBI" id="CHEBI:28938"/>
        <dbReference type="ChEBI" id="CHEBI:74411"/>
        <dbReference type="ChEBI" id="CHEBI:82852"/>
        <dbReference type="EC" id="3.5.4.33"/>
    </reaction>
</comment>
<feature type="binding site" evidence="8">
    <location>
        <position position="85"/>
    </location>
    <ligand>
        <name>Zn(2+)</name>
        <dbReference type="ChEBI" id="CHEBI:29105"/>
        <note>catalytic</note>
    </ligand>
</feature>
<dbReference type="EMBL" id="SLWX01000001">
    <property type="protein sequence ID" value="TCO78456.1"/>
    <property type="molecule type" value="Genomic_DNA"/>
</dbReference>
<protein>
    <recommendedName>
        <fullName evidence="8">tRNA-specific adenosine deaminase</fullName>
        <ecNumber evidence="8">3.5.4.33</ecNumber>
    </recommendedName>
</protein>
<evidence type="ECO:0000256" key="6">
    <source>
        <dbReference type="ARBA" id="ARBA00022833"/>
    </source>
</evidence>
<name>A0A4R2L3R5_9GAMM</name>
<comment type="cofactor">
    <cofactor evidence="8">
        <name>Zn(2+)</name>
        <dbReference type="ChEBI" id="CHEBI:29105"/>
    </cofactor>
    <text evidence="8">Binds 1 zinc ion per subunit.</text>
</comment>
<accession>A0A4R2L3R5</accession>
<evidence type="ECO:0000256" key="8">
    <source>
        <dbReference type="HAMAP-Rule" id="MF_00972"/>
    </source>
</evidence>
<feature type="active site" description="Proton donor" evidence="8">
    <location>
        <position position="57"/>
    </location>
</feature>
<comment type="function">
    <text evidence="8">Catalyzes the deamination of adenosine to inosine at the wobble position 34 of tRNA(Arg2).</text>
</comment>
<evidence type="ECO:0000256" key="7">
    <source>
        <dbReference type="ARBA" id="ARBA00048045"/>
    </source>
</evidence>
<dbReference type="SUPFAM" id="SSF53927">
    <property type="entry name" value="Cytidine deaminase-like"/>
    <property type="match status" value="1"/>
</dbReference>
<feature type="binding site" evidence="8">
    <location>
        <position position="55"/>
    </location>
    <ligand>
        <name>Zn(2+)</name>
        <dbReference type="ChEBI" id="CHEBI:29105"/>
        <note>catalytic</note>
    </ligand>
</feature>
<dbReference type="Proteomes" id="UP000294980">
    <property type="component" value="Unassembled WGS sequence"/>
</dbReference>
<evidence type="ECO:0000256" key="1">
    <source>
        <dbReference type="ARBA" id="ARBA00010669"/>
    </source>
</evidence>
<dbReference type="RefSeq" id="WP_205686573.1">
    <property type="nucleotide sequence ID" value="NZ_QQSW01000006.1"/>
</dbReference>
<feature type="binding site" evidence="8">
    <location>
        <position position="88"/>
    </location>
    <ligand>
        <name>Zn(2+)</name>
        <dbReference type="ChEBI" id="CHEBI:29105"/>
        <note>catalytic</note>
    </ligand>
</feature>
<evidence type="ECO:0000256" key="5">
    <source>
        <dbReference type="ARBA" id="ARBA00022801"/>
    </source>
</evidence>
<dbReference type="Gene3D" id="3.40.140.10">
    <property type="entry name" value="Cytidine Deaminase, domain 2"/>
    <property type="match status" value="1"/>
</dbReference>
<dbReference type="AlphaFoldDB" id="A0A4R2L3R5"/>
<dbReference type="InterPro" id="IPR016193">
    <property type="entry name" value="Cytidine_deaminase-like"/>
</dbReference>